<keyword evidence="1" id="KW-0812">Transmembrane</keyword>
<dbReference type="OrthoDB" id="8298634at2759"/>
<gene>
    <name evidence="2" type="ORF">AFUS01_LOCUS39649</name>
</gene>
<feature type="transmembrane region" description="Helical" evidence="1">
    <location>
        <begin position="413"/>
        <end position="431"/>
    </location>
</feature>
<dbReference type="AlphaFoldDB" id="A0A8J2LW81"/>
<evidence type="ECO:0000313" key="2">
    <source>
        <dbReference type="EMBL" id="CAG7829805.1"/>
    </source>
</evidence>
<organism evidence="2 3">
    <name type="scientific">Allacma fusca</name>
    <dbReference type="NCBI Taxonomy" id="39272"/>
    <lineage>
        <taxon>Eukaryota</taxon>
        <taxon>Metazoa</taxon>
        <taxon>Ecdysozoa</taxon>
        <taxon>Arthropoda</taxon>
        <taxon>Hexapoda</taxon>
        <taxon>Collembola</taxon>
        <taxon>Symphypleona</taxon>
        <taxon>Sminthuridae</taxon>
        <taxon>Allacma</taxon>
    </lineage>
</organism>
<dbReference type="Proteomes" id="UP000708208">
    <property type="component" value="Unassembled WGS sequence"/>
</dbReference>
<name>A0A8J2LW81_9HEXA</name>
<keyword evidence="3" id="KW-1185">Reference proteome</keyword>
<feature type="transmembrane region" description="Helical" evidence="1">
    <location>
        <begin position="321"/>
        <end position="338"/>
    </location>
</feature>
<feature type="transmembrane region" description="Helical" evidence="1">
    <location>
        <begin position="632"/>
        <end position="656"/>
    </location>
</feature>
<proteinExistence type="predicted"/>
<dbReference type="EMBL" id="CAJVCH010553035">
    <property type="protein sequence ID" value="CAG7829805.1"/>
    <property type="molecule type" value="Genomic_DNA"/>
</dbReference>
<protein>
    <submittedName>
        <fullName evidence="2">Uncharacterized protein</fullName>
    </submittedName>
</protein>
<feature type="transmembrane region" description="Helical" evidence="1">
    <location>
        <begin position="368"/>
        <end position="393"/>
    </location>
</feature>
<evidence type="ECO:0000313" key="3">
    <source>
        <dbReference type="Proteomes" id="UP000708208"/>
    </source>
</evidence>
<accession>A0A8J2LW81</accession>
<keyword evidence="1" id="KW-1133">Transmembrane helix</keyword>
<evidence type="ECO:0000256" key="1">
    <source>
        <dbReference type="SAM" id="Phobius"/>
    </source>
</evidence>
<keyword evidence="1" id="KW-0472">Membrane</keyword>
<comment type="caution">
    <text evidence="2">The sequence shown here is derived from an EMBL/GenBank/DDBJ whole genome shotgun (WGS) entry which is preliminary data.</text>
</comment>
<sequence length="675" mass="78031">MDNLFLFTTFQNCALSLQTYSVISDSSKLASHKFSDELTQLSYGYGSLTATPVISRGLENLSFKPKRLGTIIFTKYLSCYTQMYLSNFMEHNPNQRLSNFQRIPHYMKTLQENPEYVVIFTSRAPSDHNHQNWEISSNAYHLIGTTAKFLFVRNYKRVQLLCFPCLSSERDSTKYFIDLPELNFHEISETYAKVNQNLRESLIIVNYYKSWVSCSPLATQRFKIYAYACAHEAISSKLNFTTYFDNIDPTNLKTFEKATSTIITGWFSNKNSNYLVSNYTATANFEYVPTAEIFYPITFIWILQPRLSHAALWAAMDYKCWIFVVLTACKVIAILYIFRSNSKPRIYMSNIILSFLLDQGQLPRKHCLAILGIKAALIVIFWAYAALIISNAYKGALYSVMTSMSLPLIPTSLQDILDTAAFLVTTSFCYIPRKIGRQSLLHTTIDQMMGETLPPPESSNAIVQFRDTLKFSPHTIAEVVFCQMEQCRPEFRAGFKIPETHIFLGDEHEVVLYSLILKLSQKEITVLRSDGLDLFLQRVPFLIQRNFFATLYTKYLFWIVESGIWELWIEYQEFHIKLNEIRKYFQIKNGSMCYMSIRDVELVSLNIVGFIWGRNKIGQTTRPEKSLKLEVLQVFFVGIGAGVATALFIFSSEFLVNKMWRAYYKTVQTNSWLLS</sequence>
<reference evidence="2" key="1">
    <citation type="submission" date="2021-06" db="EMBL/GenBank/DDBJ databases">
        <authorList>
            <person name="Hodson N. C."/>
            <person name="Mongue J. A."/>
            <person name="Jaron S. K."/>
        </authorList>
    </citation>
    <scope>NUCLEOTIDE SEQUENCE</scope>
</reference>